<keyword evidence="3" id="KW-0449">Lipoprotein</keyword>
<dbReference type="AlphaFoldDB" id="A0A1C0B6N2"/>
<keyword evidence="1" id="KW-0472">Membrane</keyword>
<dbReference type="InterPro" id="IPR036737">
    <property type="entry name" value="OmpA-like_sf"/>
</dbReference>
<evidence type="ECO:0000313" key="3">
    <source>
        <dbReference type="EMBL" id="OCL98962.1"/>
    </source>
</evidence>
<dbReference type="Proteomes" id="UP000093281">
    <property type="component" value="Unassembled WGS sequence"/>
</dbReference>
<dbReference type="EMBL" id="VBUF01000003">
    <property type="protein sequence ID" value="TLS72066.1"/>
    <property type="molecule type" value="Genomic_DNA"/>
</dbReference>
<name>A0A1C0B6N2_9BACT</name>
<evidence type="ECO:0000313" key="5">
    <source>
        <dbReference type="Proteomes" id="UP000093281"/>
    </source>
</evidence>
<evidence type="ECO:0000313" key="4">
    <source>
        <dbReference type="EMBL" id="TLS72066.1"/>
    </source>
</evidence>
<dbReference type="InterPro" id="IPR006665">
    <property type="entry name" value="OmpA-like"/>
</dbReference>
<evidence type="ECO:0000313" key="6">
    <source>
        <dbReference type="Proteomes" id="UP000308001"/>
    </source>
</evidence>
<gene>
    <name evidence="3" type="ORF">AAX29_01472</name>
    <name evidence="4" type="ORF">FE246_06470</name>
</gene>
<dbReference type="PROSITE" id="PS51123">
    <property type="entry name" value="OMPA_2"/>
    <property type="match status" value="1"/>
</dbReference>
<comment type="caution">
    <text evidence="3">The sequence shown here is derived from an EMBL/GenBank/DDBJ whole genome shotgun (WGS) entry which is preliminary data.</text>
</comment>
<accession>A0A1C0B6N2</accession>
<dbReference type="EMBL" id="LCUJ01000004">
    <property type="protein sequence ID" value="OCL98962.1"/>
    <property type="molecule type" value="Genomic_DNA"/>
</dbReference>
<protein>
    <submittedName>
        <fullName evidence="3">Peptidoglycan-associated outer membrane lipoprotein</fullName>
    </submittedName>
</protein>
<dbReference type="STRING" id="544718.AAX25_01163"/>
<feature type="domain" description="OmpA-like" evidence="2">
    <location>
        <begin position="25"/>
        <end position="134"/>
    </location>
</feature>
<evidence type="ECO:0000256" key="1">
    <source>
        <dbReference type="PROSITE-ProRule" id="PRU00473"/>
    </source>
</evidence>
<dbReference type="GO" id="GO:0016020">
    <property type="term" value="C:membrane"/>
    <property type="evidence" value="ECO:0007669"/>
    <property type="project" value="UniProtKB-UniRule"/>
</dbReference>
<dbReference type="RefSeq" id="WP_066183525.1">
    <property type="nucleotide sequence ID" value="NZ_LCUJ01000004.1"/>
</dbReference>
<organism evidence="3 5">
    <name type="scientific">Aliarcobacter thereius</name>
    <dbReference type="NCBI Taxonomy" id="544718"/>
    <lineage>
        <taxon>Bacteria</taxon>
        <taxon>Pseudomonadati</taxon>
        <taxon>Campylobacterota</taxon>
        <taxon>Epsilonproteobacteria</taxon>
        <taxon>Campylobacterales</taxon>
        <taxon>Arcobacteraceae</taxon>
        <taxon>Aliarcobacter</taxon>
    </lineage>
</organism>
<proteinExistence type="predicted"/>
<sequence length="134" mass="15612">MNKLLILIIFLILGLNANQITLEDDKEKVHNLNKIIYFSRGAKKTNSNQNIRLKKHAEYMIKTKDIKLLLEAYTDNVGDREVNNWMALDYAKACKETLVKYGVDASRISITTFGASKSTRNEIRDRKVEFIYYY</sequence>
<reference evidence="5" key="2">
    <citation type="submission" date="2015-05" db="EMBL/GenBank/DDBJ databases">
        <authorList>
            <person name="Rovetto F."/>
            <person name="Cocolin L."/>
            <person name="Illeghems K."/>
            <person name="Van Nieuwerburgh F."/>
            <person name="Houf K."/>
        </authorList>
    </citation>
    <scope>NUCLEOTIDE SEQUENCE [LARGE SCALE GENOMIC DNA]</scope>
    <source>
        <strain evidence="5">DU22</strain>
    </source>
</reference>
<dbReference type="Gene3D" id="3.30.1330.60">
    <property type="entry name" value="OmpA-like domain"/>
    <property type="match status" value="1"/>
</dbReference>
<dbReference type="SUPFAM" id="SSF103088">
    <property type="entry name" value="OmpA-like"/>
    <property type="match status" value="1"/>
</dbReference>
<reference evidence="3" key="1">
    <citation type="submission" date="2015-05" db="EMBL/GenBank/DDBJ databases">
        <authorList>
            <person name="Wang D.B."/>
            <person name="Wang M."/>
        </authorList>
    </citation>
    <scope>NUCLEOTIDE SEQUENCE [LARGE SCALE GENOMIC DNA]</scope>
    <source>
        <strain evidence="3">DU22</strain>
    </source>
</reference>
<dbReference type="Proteomes" id="UP000308001">
    <property type="component" value="Unassembled WGS sequence"/>
</dbReference>
<reference evidence="4 6" key="3">
    <citation type="submission" date="2019-05" db="EMBL/GenBank/DDBJ databases">
        <title>Arcobacter cibarius and Arcobacter thereius providing challenges in identification an antibiotic susceptibility and Quinolone resistance.</title>
        <authorList>
            <person name="Busch A."/>
            <person name="Hanel I."/>
            <person name="Hotzel H."/>
            <person name="Tomaso H."/>
        </authorList>
    </citation>
    <scope>NUCLEOTIDE SEQUENCE [LARGE SCALE GENOMIC DNA]</scope>
    <source>
        <strain evidence="4 6">17CS1191_2</strain>
    </source>
</reference>
<dbReference type="OrthoDB" id="9782229at2"/>
<evidence type="ECO:0000259" key="2">
    <source>
        <dbReference type="PROSITE" id="PS51123"/>
    </source>
</evidence>
<dbReference type="Pfam" id="PF00691">
    <property type="entry name" value="OmpA"/>
    <property type="match status" value="1"/>
</dbReference>